<keyword evidence="18" id="KW-1185">Reference proteome</keyword>
<feature type="compositionally biased region" description="Low complexity" evidence="14">
    <location>
        <begin position="49"/>
        <end position="64"/>
    </location>
</feature>
<dbReference type="EMBL" id="NRRY01000014">
    <property type="protein sequence ID" value="MBK1618836.1"/>
    <property type="molecule type" value="Genomic_DNA"/>
</dbReference>
<dbReference type="HAMAP" id="MF_01810">
    <property type="entry name" value="YidC_type1"/>
    <property type="match status" value="1"/>
</dbReference>
<comment type="caution">
    <text evidence="17">The sequence shown here is derived from an EMBL/GenBank/DDBJ whole genome shotgun (WGS) entry which is preliminary data.</text>
</comment>
<dbReference type="InterPro" id="IPR028055">
    <property type="entry name" value="YidC/Oxa/ALB_C"/>
</dbReference>
<feature type="region of interest" description="Disordered" evidence="14">
    <location>
        <begin position="38"/>
        <end position="64"/>
    </location>
</feature>
<protein>
    <recommendedName>
        <fullName evidence="3 13">Membrane protein insertase YidC</fullName>
    </recommendedName>
    <alternativeName>
        <fullName evidence="12 13">Foldase YidC</fullName>
    </alternativeName>
    <alternativeName>
        <fullName evidence="13">Membrane protein YidC</fullName>
    </alternativeName>
    <alternativeName>
        <fullName evidence="11 13">membrane integrase YidC</fullName>
    </alternativeName>
</protein>
<dbReference type="PRINTS" id="PR00701">
    <property type="entry name" value="60KDINNERMP"/>
</dbReference>
<evidence type="ECO:0000256" key="1">
    <source>
        <dbReference type="ARBA" id="ARBA00004429"/>
    </source>
</evidence>
<reference evidence="17 18" key="1">
    <citation type="journal article" date="2020" name="Microorganisms">
        <title>Osmotic Adaptation and Compatible Solute Biosynthesis of Phototrophic Bacteria as Revealed from Genome Analyses.</title>
        <authorList>
            <person name="Imhoff J.F."/>
            <person name="Rahn T."/>
            <person name="Kunzel S."/>
            <person name="Keller A."/>
            <person name="Neulinger S.C."/>
        </authorList>
    </citation>
    <scope>NUCLEOTIDE SEQUENCE [LARGE SCALE GENOMIC DNA]</scope>
    <source>
        <strain evidence="17 18">DSM 25653</strain>
    </source>
</reference>
<evidence type="ECO:0000259" key="15">
    <source>
        <dbReference type="Pfam" id="PF02096"/>
    </source>
</evidence>
<dbReference type="NCBIfam" id="TIGR03593">
    <property type="entry name" value="yidC_nterm"/>
    <property type="match status" value="1"/>
</dbReference>
<evidence type="ECO:0000256" key="8">
    <source>
        <dbReference type="ARBA" id="ARBA00022989"/>
    </source>
</evidence>
<evidence type="ECO:0000256" key="6">
    <source>
        <dbReference type="ARBA" id="ARBA00022692"/>
    </source>
</evidence>
<evidence type="ECO:0000256" key="7">
    <source>
        <dbReference type="ARBA" id="ARBA00022927"/>
    </source>
</evidence>
<dbReference type="InterPro" id="IPR047196">
    <property type="entry name" value="YidC_ALB_C"/>
</dbReference>
<dbReference type="Gene3D" id="2.70.98.90">
    <property type="match status" value="1"/>
</dbReference>
<keyword evidence="4 13" id="KW-0813">Transport</keyword>
<dbReference type="CDD" id="cd20070">
    <property type="entry name" value="5TM_YidC_Alb3"/>
    <property type="match status" value="1"/>
</dbReference>
<dbReference type="InterPro" id="IPR028053">
    <property type="entry name" value="Membr_insert_YidC_N"/>
</dbReference>
<evidence type="ECO:0000256" key="2">
    <source>
        <dbReference type="ARBA" id="ARBA00010527"/>
    </source>
</evidence>
<comment type="function">
    <text evidence="13">Required for the insertion and/or proper folding and/or complex formation of integral membrane proteins into the membrane. Involved in integration of membrane proteins that insert both dependently and independently of the Sec translocase complex, as well as at least some lipoproteins. Aids folding of multispanning membrane proteins.</text>
</comment>
<feature type="transmembrane region" description="Helical" evidence="13">
    <location>
        <begin position="516"/>
        <end position="540"/>
    </location>
</feature>
<keyword evidence="5 13" id="KW-1003">Cell membrane</keyword>
<comment type="subunit">
    <text evidence="13">Interacts with the Sec translocase complex via SecD. Specifically interacts with transmembrane segments of nascent integral membrane proteins during membrane integration.</text>
</comment>
<evidence type="ECO:0000256" key="9">
    <source>
        <dbReference type="ARBA" id="ARBA00023136"/>
    </source>
</evidence>
<evidence type="ECO:0000256" key="12">
    <source>
        <dbReference type="ARBA" id="ARBA00033342"/>
    </source>
</evidence>
<dbReference type="NCBIfam" id="NF002352">
    <property type="entry name" value="PRK01318.1-3"/>
    <property type="match status" value="1"/>
</dbReference>
<dbReference type="Pfam" id="PF14849">
    <property type="entry name" value="YidC_periplas"/>
    <property type="match status" value="1"/>
</dbReference>
<proteinExistence type="inferred from homology"/>
<dbReference type="NCBIfam" id="NF002353">
    <property type="entry name" value="PRK01318.1-4"/>
    <property type="match status" value="1"/>
</dbReference>
<keyword evidence="6 13" id="KW-0812">Transmembrane</keyword>
<evidence type="ECO:0000256" key="10">
    <source>
        <dbReference type="ARBA" id="ARBA00023186"/>
    </source>
</evidence>
<dbReference type="CDD" id="cd19961">
    <property type="entry name" value="EcYidC-like_peri"/>
    <property type="match status" value="1"/>
</dbReference>
<comment type="subcellular location">
    <subcellularLocation>
        <location evidence="1">Cell inner membrane</location>
        <topology evidence="1">Multi-pass membrane protein</topology>
    </subcellularLocation>
    <subcellularLocation>
        <location evidence="13">Cell membrane</location>
        <topology evidence="13">Multi-pass membrane protein</topology>
    </subcellularLocation>
</comment>
<evidence type="ECO:0000313" key="18">
    <source>
        <dbReference type="Proteomes" id="UP001138768"/>
    </source>
</evidence>
<dbReference type="PANTHER" id="PTHR12428:SF65">
    <property type="entry name" value="CYTOCHROME C OXIDASE ASSEMBLY PROTEIN COX18, MITOCHONDRIAL"/>
    <property type="match status" value="1"/>
</dbReference>
<name>A0A9X0W8N1_9GAMM</name>
<dbReference type="PANTHER" id="PTHR12428">
    <property type="entry name" value="OXA1"/>
    <property type="match status" value="1"/>
</dbReference>
<dbReference type="PRINTS" id="PR01900">
    <property type="entry name" value="YIDCPROTEIN"/>
</dbReference>
<feature type="domain" description="Membrane insertase YidC/Oxa/ALB C-terminal" evidence="15">
    <location>
        <begin position="377"/>
        <end position="555"/>
    </location>
</feature>
<feature type="transmembrane region" description="Helical" evidence="13">
    <location>
        <begin position="442"/>
        <end position="463"/>
    </location>
</feature>
<dbReference type="Pfam" id="PF02096">
    <property type="entry name" value="60KD_IMP"/>
    <property type="match status" value="1"/>
</dbReference>
<dbReference type="NCBIfam" id="TIGR03592">
    <property type="entry name" value="yidC_oxa1_cterm"/>
    <property type="match status" value="1"/>
</dbReference>
<dbReference type="GO" id="GO:0051205">
    <property type="term" value="P:protein insertion into membrane"/>
    <property type="evidence" value="ECO:0007669"/>
    <property type="project" value="TreeGrafter"/>
</dbReference>
<gene>
    <name evidence="13" type="primary">yidC</name>
    <name evidence="17" type="ORF">CKO42_10400</name>
</gene>
<dbReference type="RefSeq" id="WP_200243271.1">
    <property type="nucleotide sequence ID" value="NZ_NRRY01000014.1"/>
</dbReference>
<evidence type="ECO:0000259" key="16">
    <source>
        <dbReference type="Pfam" id="PF14849"/>
    </source>
</evidence>
<keyword evidence="9 13" id="KW-0472">Membrane</keyword>
<dbReference type="InterPro" id="IPR001708">
    <property type="entry name" value="YidC/ALB3/OXA1/COX18"/>
</dbReference>
<evidence type="ECO:0000256" key="4">
    <source>
        <dbReference type="ARBA" id="ARBA00022448"/>
    </source>
</evidence>
<dbReference type="InterPro" id="IPR019998">
    <property type="entry name" value="Membr_insert_YidC"/>
</dbReference>
<comment type="caution">
    <text evidence="13">Lacks conserved residue(s) required for the propagation of feature annotation.</text>
</comment>
<evidence type="ECO:0000256" key="13">
    <source>
        <dbReference type="HAMAP-Rule" id="MF_01810"/>
    </source>
</evidence>
<dbReference type="GO" id="GO:0005886">
    <property type="term" value="C:plasma membrane"/>
    <property type="evidence" value="ECO:0007669"/>
    <property type="project" value="UniProtKB-SubCell"/>
</dbReference>
<dbReference type="GO" id="GO:0015031">
    <property type="term" value="P:protein transport"/>
    <property type="evidence" value="ECO:0007669"/>
    <property type="project" value="UniProtKB-KW"/>
</dbReference>
<dbReference type="Proteomes" id="UP001138768">
    <property type="component" value="Unassembled WGS sequence"/>
</dbReference>
<sequence>MENMRLILILALAFVLFLIYQAWVEDYSTPPIASTETETFAGSSAAERANGGSPADAPDAPAVGAPTVNAVPGAFAADQEAESALAAGPIVVETDVLRAEISPQGGTIQALYLLDYKQNADDPSKPFQLLKATTPNLFIVQSGLLGGPDNDLPTHEAVFTPAQQRYSLTEGDNELLVELFWQNDAGIQVVKRYRFERSRFLVHASQEIINSTDAPIAVRDYEQLQRTELYDPAKSSFIHTYTGGVYYGPEVKYKKESFADMSKRPLDLTITDGWVAMIQHYFMAAWIPPTGIEETFYTKAIDGDSRYIIGTYSPAITIPAGASHTFESQLFAGPKLQDRLAEIAPGLELAVDYGWLTILAEPIFWLLNAIHSVVGNWGWAIIILTILIKAAFYKLSETSYKSMANMRKMTPRIQALKDRYGDDKEKLNQAFMELYKKEKINPLGGCLPILVQIPVFIALYWVLLESVELRHAPFILWLDNLTEPDPLYILPLIMGVSMFVQQKLNPPPPDPMQAKIFMALPFVFTVFFAFFPSGLVLYWVTNNLLSISQQWYITRKVEQAASQGGGHSSKKSK</sequence>
<evidence type="ECO:0000313" key="17">
    <source>
        <dbReference type="EMBL" id="MBK1618836.1"/>
    </source>
</evidence>
<keyword evidence="7 13" id="KW-0653">Protein transport</keyword>
<feature type="transmembrane region" description="Helical" evidence="13">
    <location>
        <begin position="377"/>
        <end position="396"/>
    </location>
</feature>
<evidence type="ECO:0000256" key="11">
    <source>
        <dbReference type="ARBA" id="ARBA00033245"/>
    </source>
</evidence>
<comment type="similarity">
    <text evidence="2 13">Belongs to the OXA1/ALB3/YidC family. Type 1 subfamily.</text>
</comment>
<accession>A0A9X0W8N1</accession>
<evidence type="ECO:0000256" key="5">
    <source>
        <dbReference type="ARBA" id="ARBA00022475"/>
    </source>
</evidence>
<dbReference type="InterPro" id="IPR038221">
    <property type="entry name" value="YidC_periplasmic_sf"/>
</dbReference>
<keyword evidence="10 13" id="KW-0143">Chaperone</keyword>
<dbReference type="GO" id="GO:0032977">
    <property type="term" value="F:membrane insertase activity"/>
    <property type="evidence" value="ECO:0007669"/>
    <property type="project" value="InterPro"/>
</dbReference>
<evidence type="ECO:0000256" key="14">
    <source>
        <dbReference type="SAM" id="MobiDB-lite"/>
    </source>
</evidence>
<keyword evidence="8 13" id="KW-1133">Transmembrane helix</keyword>
<organism evidence="17 18">
    <name type="scientific">Lamprobacter modestohalophilus</name>
    <dbReference type="NCBI Taxonomy" id="1064514"/>
    <lineage>
        <taxon>Bacteria</taxon>
        <taxon>Pseudomonadati</taxon>
        <taxon>Pseudomonadota</taxon>
        <taxon>Gammaproteobacteria</taxon>
        <taxon>Chromatiales</taxon>
        <taxon>Chromatiaceae</taxon>
        <taxon>Lamprobacter</taxon>
    </lineage>
</organism>
<feature type="domain" description="Membrane insertase YidC N-terminal" evidence="16">
    <location>
        <begin position="90"/>
        <end position="366"/>
    </location>
</feature>
<evidence type="ECO:0000256" key="3">
    <source>
        <dbReference type="ARBA" id="ARBA00015325"/>
    </source>
</evidence>
<dbReference type="AlphaFoldDB" id="A0A9X0W8N1"/>